<evidence type="ECO:0000313" key="6">
    <source>
        <dbReference type="Proteomes" id="UP000559256"/>
    </source>
</evidence>
<proteinExistence type="predicted"/>
<dbReference type="GO" id="GO:0016491">
    <property type="term" value="F:oxidoreductase activity"/>
    <property type="evidence" value="ECO:0007669"/>
    <property type="project" value="UniProtKB-KW"/>
</dbReference>
<keyword evidence="6" id="KW-1185">Reference proteome</keyword>
<accession>A0A8H5LPG4</accession>
<dbReference type="OrthoDB" id="5587740at2759"/>
<dbReference type="SUPFAM" id="SSF51905">
    <property type="entry name" value="FAD/NAD(P)-binding domain"/>
    <property type="match status" value="1"/>
</dbReference>
<dbReference type="Gene3D" id="6.20.130.10">
    <property type="match status" value="1"/>
</dbReference>
<dbReference type="GO" id="GO:0032543">
    <property type="term" value="P:mitochondrial translation"/>
    <property type="evidence" value="ECO:0007669"/>
    <property type="project" value="InterPro"/>
</dbReference>
<dbReference type="Gene3D" id="3.50.50.60">
    <property type="entry name" value="FAD/NAD(P)-binding domain"/>
    <property type="match status" value="1"/>
</dbReference>
<reference evidence="5 6" key="1">
    <citation type="journal article" date="2020" name="ISME J.">
        <title>Uncovering the hidden diversity of litter-decomposition mechanisms in mushroom-forming fungi.</title>
        <authorList>
            <person name="Floudas D."/>
            <person name="Bentzer J."/>
            <person name="Ahren D."/>
            <person name="Johansson T."/>
            <person name="Persson P."/>
            <person name="Tunlid A."/>
        </authorList>
    </citation>
    <scope>NUCLEOTIDE SEQUENCE [LARGE SCALE GENOMIC DNA]</scope>
    <source>
        <strain evidence="5 6">CBS 291.85</strain>
    </source>
</reference>
<dbReference type="AlphaFoldDB" id="A0A8H5LPG4"/>
<dbReference type="GO" id="GO:0003735">
    <property type="term" value="F:structural constituent of ribosome"/>
    <property type="evidence" value="ECO:0007669"/>
    <property type="project" value="InterPro"/>
</dbReference>
<organism evidence="5 6">
    <name type="scientific">Tetrapyrgos nigripes</name>
    <dbReference type="NCBI Taxonomy" id="182062"/>
    <lineage>
        <taxon>Eukaryota</taxon>
        <taxon>Fungi</taxon>
        <taxon>Dikarya</taxon>
        <taxon>Basidiomycota</taxon>
        <taxon>Agaricomycotina</taxon>
        <taxon>Agaricomycetes</taxon>
        <taxon>Agaricomycetidae</taxon>
        <taxon>Agaricales</taxon>
        <taxon>Marasmiineae</taxon>
        <taxon>Marasmiaceae</taxon>
        <taxon>Tetrapyrgos</taxon>
    </lineage>
</organism>
<dbReference type="GO" id="GO:0071949">
    <property type="term" value="F:FAD binding"/>
    <property type="evidence" value="ECO:0007669"/>
    <property type="project" value="InterPro"/>
</dbReference>
<dbReference type="InterPro" id="IPR034600">
    <property type="entry name" value="Ribosomal_bL31m"/>
</dbReference>
<dbReference type="PANTHER" id="PTHR28174:SF1">
    <property type="entry name" value="LARGE RIBOSOMAL SUBUNIT PROTEIN BL31M"/>
    <property type="match status" value="1"/>
</dbReference>
<feature type="domain" description="FAD-binding" evidence="4">
    <location>
        <begin position="147"/>
        <end position="257"/>
    </location>
</feature>
<name>A0A8H5LPG4_9AGAR</name>
<dbReference type="InterPro" id="IPR036188">
    <property type="entry name" value="FAD/NAD-bd_sf"/>
</dbReference>
<dbReference type="PANTHER" id="PTHR28174">
    <property type="entry name" value="54S RIBOSOMAL PROTEIN L36, MITOCHONDRIAL"/>
    <property type="match status" value="1"/>
</dbReference>
<dbReference type="GO" id="GO:0005762">
    <property type="term" value="C:mitochondrial large ribosomal subunit"/>
    <property type="evidence" value="ECO:0007669"/>
    <property type="project" value="InterPro"/>
</dbReference>
<keyword evidence="1" id="KW-0285">Flavoprotein</keyword>
<dbReference type="Proteomes" id="UP000559256">
    <property type="component" value="Unassembled WGS sequence"/>
</dbReference>
<keyword evidence="3" id="KW-0560">Oxidoreductase</keyword>
<evidence type="ECO:0000313" key="5">
    <source>
        <dbReference type="EMBL" id="KAF5364644.1"/>
    </source>
</evidence>
<keyword evidence="2" id="KW-0274">FAD</keyword>
<protein>
    <recommendedName>
        <fullName evidence="4">FAD-binding domain-containing protein</fullName>
    </recommendedName>
</protein>
<dbReference type="Pfam" id="PF01494">
    <property type="entry name" value="FAD_binding_3"/>
    <property type="match status" value="1"/>
</dbReference>
<evidence type="ECO:0000259" key="4">
    <source>
        <dbReference type="Pfam" id="PF01494"/>
    </source>
</evidence>
<sequence length="311" mass="35146">MNTAGLRHHCASASKSLCSRSSAWSLQTRSVSSSPYGRTHVWKRREPTLPNPLPPKFPQRVIRADGSSFTHWTTSPRSILRLTRDTTNHPVWNTYMWADDEAVEDEANTTGRVGRFNKKFEGIGGHGEQIDFGEAVKETMDNTTGGKLEGELVDPSKYVQKKKKKDRRRTTPSYIIGQDGHENILRTTLENEYGCKVELGTEFIAFEQYPDYVVVHLQKTVDGEKVSETATFSFLASADGARSQVRKQLGLSFLRQTITSPGMLVGDLDIKGLDRKACIVTTVFSSPLLLLHWLQKPLFWFLVSDQLWMKH</sequence>
<evidence type="ECO:0000256" key="1">
    <source>
        <dbReference type="ARBA" id="ARBA00022630"/>
    </source>
</evidence>
<dbReference type="EMBL" id="JAACJM010000032">
    <property type="protein sequence ID" value="KAF5364644.1"/>
    <property type="molecule type" value="Genomic_DNA"/>
</dbReference>
<evidence type="ECO:0000256" key="3">
    <source>
        <dbReference type="ARBA" id="ARBA00023002"/>
    </source>
</evidence>
<evidence type="ECO:0000256" key="2">
    <source>
        <dbReference type="ARBA" id="ARBA00022827"/>
    </source>
</evidence>
<comment type="caution">
    <text evidence="5">The sequence shown here is derived from an EMBL/GenBank/DDBJ whole genome shotgun (WGS) entry which is preliminary data.</text>
</comment>
<dbReference type="Gene3D" id="3.30.9.10">
    <property type="entry name" value="D-Amino Acid Oxidase, subunit A, domain 2"/>
    <property type="match status" value="1"/>
</dbReference>
<gene>
    <name evidence="5" type="ORF">D9758_005577</name>
</gene>
<dbReference type="InterPro" id="IPR002938">
    <property type="entry name" value="FAD-bd"/>
</dbReference>